<keyword evidence="2" id="KW-1133">Transmembrane helix</keyword>
<feature type="transmembrane region" description="Helical" evidence="2">
    <location>
        <begin position="91"/>
        <end position="111"/>
    </location>
</feature>
<gene>
    <name evidence="3" type="ORF">B0I32_106230</name>
</gene>
<name>A0A2T0N286_9ACTN</name>
<comment type="caution">
    <text evidence="3">The sequence shown here is derived from an EMBL/GenBank/DDBJ whole genome shotgun (WGS) entry which is preliminary data.</text>
</comment>
<dbReference type="EMBL" id="PVNG01000006">
    <property type="protein sequence ID" value="PRX66094.1"/>
    <property type="molecule type" value="Genomic_DNA"/>
</dbReference>
<reference evidence="3 4" key="1">
    <citation type="submission" date="2018-03" db="EMBL/GenBank/DDBJ databases">
        <title>Genomic Encyclopedia of Type Strains, Phase III (KMG-III): the genomes of soil and plant-associated and newly described type strains.</title>
        <authorList>
            <person name="Whitman W."/>
        </authorList>
    </citation>
    <scope>NUCLEOTIDE SEQUENCE [LARGE SCALE GENOMIC DNA]</scope>
    <source>
        <strain evidence="3 4">CGMCC 4.7104</strain>
    </source>
</reference>
<dbReference type="AlphaFoldDB" id="A0A2T0N286"/>
<dbReference type="Proteomes" id="UP000238312">
    <property type="component" value="Unassembled WGS sequence"/>
</dbReference>
<keyword evidence="1" id="KW-0175">Coiled coil</keyword>
<protein>
    <submittedName>
        <fullName evidence="3">Uncharacterized protein</fullName>
    </submittedName>
</protein>
<keyword evidence="2" id="KW-0812">Transmembrane</keyword>
<keyword evidence="2" id="KW-0472">Membrane</keyword>
<sequence length="114" mass="12547">MSEEETLPNLALALAELRSAVELGFERTNGSTALILQRLEWVDDRHAELVKRVEQDRAAADARYAAMEGRVDVMEREAVTRSQLTDRTRQIIAVVTVLIAAAGTVIALIQLTSS</sequence>
<proteinExistence type="predicted"/>
<evidence type="ECO:0000313" key="3">
    <source>
        <dbReference type="EMBL" id="PRX66094.1"/>
    </source>
</evidence>
<dbReference type="RefSeq" id="WP_181307446.1">
    <property type="nucleotide sequence ID" value="NZ_PVNG01000006.1"/>
</dbReference>
<feature type="coiled-coil region" evidence="1">
    <location>
        <begin position="50"/>
        <end position="77"/>
    </location>
</feature>
<organism evidence="3 4">
    <name type="scientific">Nonomuraea fuscirosea</name>
    <dbReference type="NCBI Taxonomy" id="1291556"/>
    <lineage>
        <taxon>Bacteria</taxon>
        <taxon>Bacillati</taxon>
        <taxon>Actinomycetota</taxon>
        <taxon>Actinomycetes</taxon>
        <taxon>Streptosporangiales</taxon>
        <taxon>Streptosporangiaceae</taxon>
        <taxon>Nonomuraea</taxon>
    </lineage>
</organism>
<evidence type="ECO:0000256" key="2">
    <source>
        <dbReference type="SAM" id="Phobius"/>
    </source>
</evidence>
<evidence type="ECO:0000256" key="1">
    <source>
        <dbReference type="SAM" id="Coils"/>
    </source>
</evidence>
<keyword evidence="4" id="KW-1185">Reference proteome</keyword>
<evidence type="ECO:0000313" key="4">
    <source>
        <dbReference type="Proteomes" id="UP000238312"/>
    </source>
</evidence>
<accession>A0A2T0N286</accession>